<organism evidence="1 2">
    <name type="scientific">Algoriphagus faecimaris</name>
    <dbReference type="NCBI Taxonomy" id="686796"/>
    <lineage>
        <taxon>Bacteria</taxon>
        <taxon>Pseudomonadati</taxon>
        <taxon>Bacteroidota</taxon>
        <taxon>Cytophagia</taxon>
        <taxon>Cytophagales</taxon>
        <taxon>Cyclobacteriaceae</taxon>
        <taxon>Algoriphagus</taxon>
    </lineage>
</organism>
<keyword evidence="2" id="KW-1185">Reference proteome</keyword>
<dbReference type="EMBL" id="FNAC01000021">
    <property type="protein sequence ID" value="SDD25069.1"/>
    <property type="molecule type" value="Genomic_DNA"/>
</dbReference>
<accession>A0A1G6T7Q5</accession>
<protein>
    <submittedName>
        <fullName evidence="1">Uncharacterized protein</fullName>
    </submittedName>
</protein>
<dbReference type="AlphaFoldDB" id="A0A1G6T7Q5"/>
<evidence type="ECO:0000313" key="1">
    <source>
        <dbReference type="EMBL" id="SDD25069.1"/>
    </source>
</evidence>
<proteinExistence type="predicted"/>
<dbReference type="STRING" id="686796.SAMN04488104_102114"/>
<name>A0A1G6T7Q5_9BACT</name>
<gene>
    <name evidence="1" type="ORF">SAMN04488104_102114</name>
</gene>
<dbReference type="Proteomes" id="UP000199060">
    <property type="component" value="Unassembled WGS sequence"/>
</dbReference>
<evidence type="ECO:0000313" key="2">
    <source>
        <dbReference type="Proteomes" id="UP000199060"/>
    </source>
</evidence>
<reference evidence="2" key="1">
    <citation type="submission" date="2016-10" db="EMBL/GenBank/DDBJ databases">
        <authorList>
            <person name="Varghese N."/>
            <person name="Submissions S."/>
        </authorList>
    </citation>
    <scope>NUCLEOTIDE SEQUENCE [LARGE SCALE GENOMIC DNA]</scope>
    <source>
        <strain evidence="2">DSM 23095</strain>
    </source>
</reference>
<sequence length="79" mass="8891">MWCVRKMNFKLKTMSKETENTESWPDLAIGLFDKLTGRNAVIHYDFKGLIVGVPKKVGSEEKAEWTINGKVSISTSDGK</sequence>